<dbReference type="Proteomes" id="UP001476798">
    <property type="component" value="Unassembled WGS sequence"/>
</dbReference>
<evidence type="ECO:0000313" key="3">
    <source>
        <dbReference type="Proteomes" id="UP001476798"/>
    </source>
</evidence>
<gene>
    <name evidence="2" type="ORF">GOODEAATRI_003836</name>
</gene>
<feature type="compositionally biased region" description="Basic and acidic residues" evidence="1">
    <location>
        <begin position="7"/>
        <end position="20"/>
    </location>
</feature>
<feature type="region of interest" description="Disordered" evidence="1">
    <location>
        <begin position="1"/>
        <end position="20"/>
    </location>
</feature>
<organism evidence="2 3">
    <name type="scientific">Goodea atripinnis</name>
    <dbReference type="NCBI Taxonomy" id="208336"/>
    <lineage>
        <taxon>Eukaryota</taxon>
        <taxon>Metazoa</taxon>
        <taxon>Chordata</taxon>
        <taxon>Craniata</taxon>
        <taxon>Vertebrata</taxon>
        <taxon>Euteleostomi</taxon>
        <taxon>Actinopterygii</taxon>
        <taxon>Neopterygii</taxon>
        <taxon>Teleostei</taxon>
        <taxon>Neoteleostei</taxon>
        <taxon>Acanthomorphata</taxon>
        <taxon>Ovalentaria</taxon>
        <taxon>Atherinomorphae</taxon>
        <taxon>Cyprinodontiformes</taxon>
        <taxon>Goodeidae</taxon>
        <taxon>Goodea</taxon>
    </lineage>
</organism>
<name>A0ABV0PKM5_9TELE</name>
<comment type="caution">
    <text evidence="2">The sequence shown here is derived from an EMBL/GenBank/DDBJ whole genome shotgun (WGS) entry which is preliminary data.</text>
</comment>
<evidence type="ECO:0000256" key="1">
    <source>
        <dbReference type="SAM" id="MobiDB-lite"/>
    </source>
</evidence>
<sequence>MKVLSTADKRSDFTNETRQVDMGKELRMRNRPTNSCSSALRNKRVQFSRSTCHSGVFISNAIARLQEAPQIQLCRHNDIYS</sequence>
<accession>A0ABV0PKM5</accession>
<protein>
    <submittedName>
        <fullName evidence="2">Uncharacterized protein</fullName>
    </submittedName>
</protein>
<evidence type="ECO:0000313" key="2">
    <source>
        <dbReference type="EMBL" id="MEQ2184035.1"/>
    </source>
</evidence>
<reference evidence="2 3" key="1">
    <citation type="submission" date="2021-06" db="EMBL/GenBank/DDBJ databases">
        <authorList>
            <person name="Palmer J.M."/>
        </authorList>
    </citation>
    <scope>NUCLEOTIDE SEQUENCE [LARGE SCALE GENOMIC DNA]</scope>
    <source>
        <strain evidence="2 3">GA_2019</strain>
        <tissue evidence="2">Muscle</tissue>
    </source>
</reference>
<keyword evidence="3" id="KW-1185">Reference proteome</keyword>
<dbReference type="EMBL" id="JAHRIO010080117">
    <property type="protein sequence ID" value="MEQ2184035.1"/>
    <property type="molecule type" value="Genomic_DNA"/>
</dbReference>
<proteinExistence type="predicted"/>